<reference evidence="1" key="2">
    <citation type="submission" date="2022-06" db="UniProtKB">
        <authorList>
            <consortium name="EnsemblMetazoa"/>
        </authorList>
    </citation>
    <scope>IDENTIFICATION</scope>
    <source>
        <strain evidence="1">PS312</strain>
    </source>
</reference>
<proteinExistence type="predicted"/>
<dbReference type="AlphaFoldDB" id="A0A2A6CLQ5"/>
<accession>A0A8R1YMV7</accession>
<organism evidence="1 2">
    <name type="scientific">Pristionchus pacificus</name>
    <name type="common">Parasitic nematode worm</name>
    <dbReference type="NCBI Taxonomy" id="54126"/>
    <lineage>
        <taxon>Eukaryota</taxon>
        <taxon>Metazoa</taxon>
        <taxon>Ecdysozoa</taxon>
        <taxon>Nematoda</taxon>
        <taxon>Chromadorea</taxon>
        <taxon>Rhabditida</taxon>
        <taxon>Rhabditina</taxon>
        <taxon>Diplogasteromorpha</taxon>
        <taxon>Diplogasteroidea</taxon>
        <taxon>Neodiplogasteridae</taxon>
        <taxon>Pristionchus</taxon>
    </lineage>
</organism>
<dbReference type="Proteomes" id="UP000005239">
    <property type="component" value="Unassembled WGS sequence"/>
</dbReference>
<evidence type="ECO:0000313" key="2">
    <source>
        <dbReference type="Proteomes" id="UP000005239"/>
    </source>
</evidence>
<name>A0A2A6CLQ5_PRIPA</name>
<keyword evidence="2" id="KW-1185">Reference proteome</keyword>
<gene>
    <name evidence="1" type="primary">WBGene00117944</name>
</gene>
<sequence length="313" mass="34258">MKLGKQKLHKDWMYLSVHHCTSTMFVLVLAIAIIGLVEGICYVPVADTTPREILDQFQMIGPEYCKMNALGVPRVESVRYNAETLMCTYLGDAVIGSCGETYERYAKQTTCPQGSPTANHAADTWCFMNAKMSPDVTNRFFGPVCPNSPLDGEATARVYVVSVILSNGQYAVYDNNANGAIVWDEESTSWVYVFQIGREVYVREPIYSATCAYYPVEGSNDCGCPEMVLDPGTEDYEGAITPTEGDSGACPSDYTGQFTQVGSGAIHKCDRCSNYKYTCINGLWIIAYYSGGEIIDTFAISSGTCYPARTASA</sequence>
<protein>
    <submittedName>
        <fullName evidence="1">Uncharacterized protein</fullName>
    </submittedName>
</protein>
<accession>A0A2A6CLQ5</accession>
<dbReference type="EnsemblMetazoa" id="PPA28390.1">
    <property type="protein sequence ID" value="PPA28390.1"/>
    <property type="gene ID" value="WBGene00117944"/>
</dbReference>
<reference evidence="2" key="1">
    <citation type="journal article" date="2008" name="Nat. Genet.">
        <title>The Pristionchus pacificus genome provides a unique perspective on nematode lifestyle and parasitism.</title>
        <authorList>
            <person name="Dieterich C."/>
            <person name="Clifton S.W."/>
            <person name="Schuster L.N."/>
            <person name="Chinwalla A."/>
            <person name="Delehaunty K."/>
            <person name="Dinkelacker I."/>
            <person name="Fulton L."/>
            <person name="Fulton R."/>
            <person name="Godfrey J."/>
            <person name="Minx P."/>
            <person name="Mitreva M."/>
            <person name="Roeseler W."/>
            <person name="Tian H."/>
            <person name="Witte H."/>
            <person name="Yang S.P."/>
            <person name="Wilson R.K."/>
            <person name="Sommer R.J."/>
        </authorList>
    </citation>
    <scope>NUCLEOTIDE SEQUENCE [LARGE SCALE GENOMIC DNA]</scope>
    <source>
        <strain evidence="2">PS312</strain>
    </source>
</reference>
<evidence type="ECO:0000313" key="1">
    <source>
        <dbReference type="EnsemblMetazoa" id="PPA28390.1"/>
    </source>
</evidence>